<feature type="transmembrane region" description="Helical" evidence="6">
    <location>
        <begin position="53"/>
        <end position="69"/>
    </location>
</feature>
<evidence type="ECO:0000313" key="9">
    <source>
        <dbReference type="Proteomes" id="UP000176952"/>
    </source>
</evidence>
<dbReference type="GO" id="GO:0016887">
    <property type="term" value="F:ATP hydrolysis activity"/>
    <property type="evidence" value="ECO:0007669"/>
    <property type="project" value="InterPro"/>
</dbReference>
<evidence type="ECO:0000256" key="4">
    <source>
        <dbReference type="ARBA" id="ARBA00022989"/>
    </source>
</evidence>
<keyword evidence="6" id="KW-0067">ATP-binding</keyword>
<dbReference type="InterPro" id="IPR027256">
    <property type="entry name" value="P-typ_ATPase_IB"/>
</dbReference>
<comment type="caution">
    <text evidence="8">The sequence shown here is derived from an EMBL/GenBank/DDBJ whole genome shotgun (WGS) entry which is preliminary data.</text>
</comment>
<proteinExistence type="inferred from homology"/>
<dbReference type="InterPro" id="IPR051014">
    <property type="entry name" value="Cation_Transport_ATPase_IB"/>
</dbReference>
<dbReference type="Pfam" id="PF00702">
    <property type="entry name" value="Hydrolase"/>
    <property type="match status" value="1"/>
</dbReference>
<reference evidence="8 9" key="1">
    <citation type="journal article" date="2016" name="Nat. Commun.">
        <title>Thousands of microbial genomes shed light on interconnected biogeochemical processes in an aquifer system.</title>
        <authorList>
            <person name="Anantharaman K."/>
            <person name="Brown C.T."/>
            <person name="Hug L.A."/>
            <person name="Sharon I."/>
            <person name="Castelle C.J."/>
            <person name="Probst A.J."/>
            <person name="Thomas B.C."/>
            <person name="Singh A."/>
            <person name="Wilkins M.J."/>
            <person name="Karaoz U."/>
            <person name="Brodie E.L."/>
            <person name="Williams K.H."/>
            <person name="Hubbard S.S."/>
            <person name="Banfield J.F."/>
        </authorList>
    </citation>
    <scope>NUCLEOTIDE SEQUENCE [LARGE SCALE GENOMIC DNA]</scope>
</reference>
<keyword evidence="4 6" id="KW-1133">Transmembrane helix</keyword>
<keyword evidence="6" id="KW-0547">Nucleotide-binding</keyword>
<comment type="similarity">
    <text evidence="2 6">Belongs to the cation transport ATPase (P-type) (TC 3.A.3) family. Type IB subfamily.</text>
</comment>
<dbReference type="InterPro" id="IPR008250">
    <property type="entry name" value="ATPase_P-typ_transduc_dom_A_sf"/>
</dbReference>
<dbReference type="InterPro" id="IPR018303">
    <property type="entry name" value="ATPase_P-typ_P_site"/>
</dbReference>
<comment type="subcellular location">
    <subcellularLocation>
        <location evidence="6">Cell membrane</location>
    </subcellularLocation>
    <subcellularLocation>
        <location evidence="1">Membrane</location>
    </subcellularLocation>
</comment>
<dbReference type="NCBIfam" id="TIGR01494">
    <property type="entry name" value="ATPase_P-type"/>
    <property type="match status" value="1"/>
</dbReference>
<dbReference type="GO" id="GO:0046872">
    <property type="term" value="F:metal ion binding"/>
    <property type="evidence" value="ECO:0007669"/>
    <property type="project" value="UniProtKB-KW"/>
</dbReference>
<dbReference type="GO" id="GO:0015086">
    <property type="term" value="F:cadmium ion transmembrane transporter activity"/>
    <property type="evidence" value="ECO:0007669"/>
    <property type="project" value="TreeGrafter"/>
</dbReference>
<evidence type="ECO:0000256" key="6">
    <source>
        <dbReference type="RuleBase" id="RU362081"/>
    </source>
</evidence>
<dbReference type="SUPFAM" id="SSF56784">
    <property type="entry name" value="HAD-like"/>
    <property type="match status" value="1"/>
</dbReference>
<feature type="transmembrane region" description="Helical" evidence="6">
    <location>
        <begin position="248"/>
        <end position="269"/>
    </location>
</feature>
<sequence>MKRNQTIFFLPALVFVLLLMGLFGVRLAFLAALAIGVGKIIHNSYESIREKRYSLDYIAFLALLVSVYSGEYLAGSVIALMFTTGAALEVFASSRAQTALKKLSDTIPKYCLVRRAGTYVETPIQKVREGDVIMIKRDEIVPLDGMVRSPQEVVLNLSNLTGEAAPITIASDTFVKSGSVNVGASLELKVVGDFSSSTYHKIVNLVEYAREHPARTVRLSERANFFFTLVTFVIAGVAFAVTGDVVRLLAILVIATPCPLIIAAPVAFVSGMSRTARAGIILRKPAAFENLHKADVVFFDKTGTLTLGEPRLLEVELLGRQKRAGARGSEKAWREKGVKSAEDILAVAAGIEIHSLHPLARAIVAEARKRNVKFAHAENISERIGKGIEGDVDGARWHIRAAKDGERGMALAMMRDKVETARFHFSDVLKKGAAGILRKLQKQGVRVAVITGDKKKNAEKVFRGMDVEMHTEQSPEEKYSIIKKEQAAGHTVVMVGDGLNDAPALALADVGVVFSGTENGASIEAADVAVLGHDMADVVELFDASHRTLRIARQSIYGGIALSTVGMLGAAFGFIVPVAGALIQEGIDIVVILNALRALKK</sequence>
<dbReference type="Proteomes" id="UP000176952">
    <property type="component" value="Unassembled WGS sequence"/>
</dbReference>
<dbReference type="Gene3D" id="3.40.1110.10">
    <property type="entry name" value="Calcium-transporting ATPase, cytoplasmic domain N"/>
    <property type="match status" value="1"/>
</dbReference>
<dbReference type="STRING" id="1798542.A3F54_03270"/>
<dbReference type="GO" id="GO:0005524">
    <property type="term" value="F:ATP binding"/>
    <property type="evidence" value="ECO:0007669"/>
    <property type="project" value="UniProtKB-UniRule"/>
</dbReference>
<keyword evidence="3 6" id="KW-0812">Transmembrane</keyword>
<dbReference type="InterPro" id="IPR023299">
    <property type="entry name" value="ATPase_P-typ_cyto_dom_N"/>
</dbReference>
<keyword evidence="6" id="KW-0479">Metal-binding</keyword>
<dbReference type="InterPro" id="IPR059000">
    <property type="entry name" value="ATPase_P-type_domA"/>
</dbReference>
<dbReference type="InterPro" id="IPR023214">
    <property type="entry name" value="HAD_sf"/>
</dbReference>
<evidence type="ECO:0000256" key="3">
    <source>
        <dbReference type="ARBA" id="ARBA00022692"/>
    </source>
</evidence>
<dbReference type="SUPFAM" id="SSF81665">
    <property type="entry name" value="Calcium ATPase, transmembrane domain M"/>
    <property type="match status" value="1"/>
</dbReference>
<dbReference type="GO" id="GO:0005886">
    <property type="term" value="C:plasma membrane"/>
    <property type="evidence" value="ECO:0007669"/>
    <property type="project" value="UniProtKB-SubCell"/>
</dbReference>
<evidence type="ECO:0000256" key="2">
    <source>
        <dbReference type="ARBA" id="ARBA00006024"/>
    </source>
</evidence>
<feature type="transmembrane region" description="Helical" evidence="6">
    <location>
        <begin position="556"/>
        <end position="575"/>
    </location>
</feature>
<dbReference type="EMBL" id="MHKD01000011">
    <property type="protein sequence ID" value="OGY84778.1"/>
    <property type="molecule type" value="Genomic_DNA"/>
</dbReference>
<feature type="domain" description="P-type ATPase A" evidence="7">
    <location>
        <begin position="107"/>
        <end position="207"/>
    </location>
</feature>
<evidence type="ECO:0000256" key="1">
    <source>
        <dbReference type="ARBA" id="ARBA00004370"/>
    </source>
</evidence>
<evidence type="ECO:0000256" key="5">
    <source>
        <dbReference type="ARBA" id="ARBA00023136"/>
    </source>
</evidence>
<dbReference type="InterPro" id="IPR036412">
    <property type="entry name" value="HAD-like_sf"/>
</dbReference>
<dbReference type="InterPro" id="IPR001757">
    <property type="entry name" value="P_typ_ATPase"/>
</dbReference>
<dbReference type="PROSITE" id="PS00154">
    <property type="entry name" value="ATPASE_E1_E2"/>
    <property type="match status" value="1"/>
</dbReference>
<evidence type="ECO:0000259" key="7">
    <source>
        <dbReference type="Pfam" id="PF00122"/>
    </source>
</evidence>
<protein>
    <recommendedName>
        <fullName evidence="7">P-type ATPase A domain-containing protein</fullName>
    </recommendedName>
</protein>
<keyword evidence="6" id="KW-1003">Cell membrane</keyword>
<dbReference type="InterPro" id="IPR023298">
    <property type="entry name" value="ATPase_P-typ_TM_dom_sf"/>
</dbReference>
<dbReference type="NCBIfam" id="TIGR01525">
    <property type="entry name" value="ATPase-IB_hvy"/>
    <property type="match status" value="1"/>
</dbReference>
<gene>
    <name evidence="8" type="ORF">A3F54_03270</name>
</gene>
<dbReference type="GO" id="GO:0019829">
    <property type="term" value="F:ATPase-coupled monoatomic cation transmembrane transporter activity"/>
    <property type="evidence" value="ECO:0007669"/>
    <property type="project" value="InterPro"/>
</dbReference>
<dbReference type="AlphaFoldDB" id="A0A1G2B6E2"/>
<feature type="transmembrane region" description="Helical" evidence="6">
    <location>
        <begin position="12"/>
        <end position="41"/>
    </location>
</feature>
<dbReference type="SUPFAM" id="SSF81653">
    <property type="entry name" value="Calcium ATPase, transduction domain A"/>
    <property type="match status" value="1"/>
</dbReference>
<accession>A0A1G2B6E2</accession>
<dbReference type="Pfam" id="PF00122">
    <property type="entry name" value="E1-E2_ATPase"/>
    <property type="match status" value="1"/>
</dbReference>
<dbReference type="Gene3D" id="2.70.150.10">
    <property type="entry name" value="Calcium-transporting ATPase, cytoplasmic transduction domain A"/>
    <property type="match status" value="1"/>
</dbReference>
<dbReference type="PANTHER" id="PTHR48085">
    <property type="entry name" value="CADMIUM/ZINC-TRANSPORTING ATPASE HMA2-RELATED"/>
    <property type="match status" value="1"/>
</dbReference>
<name>A0A1G2B6E2_9BACT</name>
<evidence type="ECO:0000313" key="8">
    <source>
        <dbReference type="EMBL" id="OGY84778.1"/>
    </source>
</evidence>
<dbReference type="PRINTS" id="PR00119">
    <property type="entry name" value="CATATPASE"/>
</dbReference>
<dbReference type="PANTHER" id="PTHR48085:SF5">
    <property type="entry name" value="CADMIUM_ZINC-TRANSPORTING ATPASE HMA4-RELATED"/>
    <property type="match status" value="1"/>
</dbReference>
<keyword evidence="5 6" id="KW-0472">Membrane</keyword>
<organism evidence="8 9">
    <name type="scientific">Candidatus Kerfeldbacteria bacterium RIFCSPHIGHO2_12_FULL_48_17</name>
    <dbReference type="NCBI Taxonomy" id="1798542"/>
    <lineage>
        <taxon>Bacteria</taxon>
        <taxon>Candidatus Kerfeldiibacteriota</taxon>
    </lineage>
</organism>
<dbReference type="Gene3D" id="3.40.50.1000">
    <property type="entry name" value="HAD superfamily/HAD-like"/>
    <property type="match status" value="1"/>
</dbReference>
<feature type="transmembrane region" description="Helical" evidence="6">
    <location>
        <begin position="223"/>
        <end position="242"/>
    </location>
</feature>